<dbReference type="STRING" id="5078.A0A135LYM2"/>
<dbReference type="GeneID" id="63710232"/>
<protein>
    <submittedName>
        <fullName evidence="1">Uncharacterized protein</fullName>
    </submittedName>
</protein>
<evidence type="ECO:0000313" key="2">
    <source>
        <dbReference type="Proteomes" id="UP000070168"/>
    </source>
</evidence>
<dbReference type="EMBL" id="LHQR01000013">
    <property type="protein sequence ID" value="KXG54074.1"/>
    <property type="molecule type" value="Genomic_DNA"/>
</dbReference>
<dbReference type="AlphaFoldDB" id="A0A135LYM2"/>
<dbReference type="OMA" id="TKDESCA"/>
<dbReference type="OrthoDB" id="4349120at2759"/>
<proteinExistence type="predicted"/>
<keyword evidence="2" id="KW-1185">Reference proteome</keyword>
<evidence type="ECO:0000313" key="1">
    <source>
        <dbReference type="EMBL" id="KXG54074.1"/>
    </source>
</evidence>
<gene>
    <name evidence="1" type="ORF">PGRI_072180</name>
</gene>
<comment type="caution">
    <text evidence="1">The sequence shown here is derived from an EMBL/GenBank/DDBJ whole genome shotgun (WGS) entry which is preliminary data.</text>
</comment>
<dbReference type="RefSeq" id="XP_040652609.1">
    <property type="nucleotide sequence ID" value="XM_040794932.1"/>
</dbReference>
<organism evidence="1 2">
    <name type="scientific">Penicillium patulum</name>
    <name type="common">Penicillium griseofulvum</name>
    <dbReference type="NCBI Taxonomy" id="5078"/>
    <lineage>
        <taxon>Eukaryota</taxon>
        <taxon>Fungi</taxon>
        <taxon>Dikarya</taxon>
        <taxon>Ascomycota</taxon>
        <taxon>Pezizomycotina</taxon>
        <taxon>Eurotiomycetes</taxon>
        <taxon>Eurotiomycetidae</taxon>
        <taxon>Eurotiales</taxon>
        <taxon>Aspergillaceae</taxon>
        <taxon>Penicillium</taxon>
    </lineage>
</organism>
<name>A0A135LYM2_PENPA</name>
<accession>A0A135LYM2</accession>
<reference evidence="1 2" key="1">
    <citation type="journal article" date="2016" name="BMC Genomics">
        <title>Genome sequencing and secondary metabolism of the postharvest pathogen Penicillium griseofulvum.</title>
        <authorList>
            <person name="Banani H."/>
            <person name="Marcet-Houben M."/>
            <person name="Ballester A.R."/>
            <person name="Abbruscato P."/>
            <person name="Gonzalez-Candelas L."/>
            <person name="Gabaldon T."/>
            <person name="Spadaro D."/>
        </authorList>
    </citation>
    <scope>NUCLEOTIDE SEQUENCE [LARGE SCALE GENOMIC DNA]</scope>
    <source>
        <strain evidence="1 2">PG3</strain>
    </source>
</reference>
<sequence>MDVFEMAVLSSWSLENGPPSPRSADEVCVAPETNSSSYYGASCQAASPRSAAIRIPVIPSGYQQIPGYEAHRQRLEARALMGSIAERRGSLGAACVGAFVRAGAQQLVNE</sequence>
<dbReference type="Proteomes" id="UP000070168">
    <property type="component" value="Unassembled WGS sequence"/>
</dbReference>